<dbReference type="AlphaFoldDB" id="A0A5B7J071"/>
<proteinExistence type="predicted"/>
<comment type="caution">
    <text evidence="2">The sequence shown here is derived from an EMBL/GenBank/DDBJ whole genome shotgun (WGS) entry which is preliminary data.</text>
</comment>
<feature type="region of interest" description="Disordered" evidence="1">
    <location>
        <begin position="1"/>
        <end position="44"/>
    </location>
</feature>
<name>A0A5B7J071_PORTR</name>
<gene>
    <name evidence="2" type="ORF">E2C01_083082</name>
</gene>
<sequence length="44" mass="5137">MTVKCERVGTPRGTRRRQRRRRRRRRRSGKDATGAFVAAPGRRG</sequence>
<evidence type="ECO:0000256" key="1">
    <source>
        <dbReference type="SAM" id="MobiDB-lite"/>
    </source>
</evidence>
<dbReference type="EMBL" id="VSRR010076952">
    <property type="protein sequence ID" value="MPC88185.1"/>
    <property type="molecule type" value="Genomic_DNA"/>
</dbReference>
<protein>
    <submittedName>
        <fullName evidence="2">Uncharacterized protein</fullName>
    </submittedName>
</protein>
<feature type="compositionally biased region" description="Basic residues" evidence="1">
    <location>
        <begin position="13"/>
        <end position="28"/>
    </location>
</feature>
<accession>A0A5B7J071</accession>
<evidence type="ECO:0000313" key="3">
    <source>
        <dbReference type="Proteomes" id="UP000324222"/>
    </source>
</evidence>
<organism evidence="2 3">
    <name type="scientific">Portunus trituberculatus</name>
    <name type="common">Swimming crab</name>
    <name type="synonym">Neptunus trituberculatus</name>
    <dbReference type="NCBI Taxonomy" id="210409"/>
    <lineage>
        <taxon>Eukaryota</taxon>
        <taxon>Metazoa</taxon>
        <taxon>Ecdysozoa</taxon>
        <taxon>Arthropoda</taxon>
        <taxon>Crustacea</taxon>
        <taxon>Multicrustacea</taxon>
        <taxon>Malacostraca</taxon>
        <taxon>Eumalacostraca</taxon>
        <taxon>Eucarida</taxon>
        <taxon>Decapoda</taxon>
        <taxon>Pleocyemata</taxon>
        <taxon>Brachyura</taxon>
        <taxon>Eubrachyura</taxon>
        <taxon>Portunoidea</taxon>
        <taxon>Portunidae</taxon>
        <taxon>Portuninae</taxon>
        <taxon>Portunus</taxon>
    </lineage>
</organism>
<reference evidence="2 3" key="1">
    <citation type="submission" date="2019-05" db="EMBL/GenBank/DDBJ databases">
        <title>Another draft genome of Portunus trituberculatus and its Hox gene families provides insights of decapod evolution.</title>
        <authorList>
            <person name="Jeong J.-H."/>
            <person name="Song I."/>
            <person name="Kim S."/>
            <person name="Choi T."/>
            <person name="Kim D."/>
            <person name="Ryu S."/>
            <person name="Kim W."/>
        </authorList>
    </citation>
    <scope>NUCLEOTIDE SEQUENCE [LARGE SCALE GENOMIC DNA]</scope>
    <source>
        <tissue evidence="2">Muscle</tissue>
    </source>
</reference>
<evidence type="ECO:0000313" key="2">
    <source>
        <dbReference type="EMBL" id="MPC88185.1"/>
    </source>
</evidence>
<keyword evidence="3" id="KW-1185">Reference proteome</keyword>
<dbReference type="Proteomes" id="UP000324222">
    <property type="component" value="Unassembled WGS sequence"/>
</dbReference>